<accession>E6TVH6</accession>
<evidence type="ECO:0000313" key="2">
    <source>
        <dbReference type="EMBL" id="ADU30993.1"/>
    </source>
</evidence>
<keyword evidence="3" id="KW-1185">Reference proteome</keyword>
<evidence type="ECO:0000256" key="1">
    <source>
        <dbReference type="SAM" id="Coils"/>
    </source>
</evidence>
<dbReference type="AlphaFoldDB" id="E6TVH6"/>
<dbReference type="KEGG" id="bco:Bcell_2738"/>
<organism evidence="2 3">
    <name type="scientific">Evansella cellulosilytica (strain ATCC 21833 / DSM 2522 / FERM P-1141 / JCM 9156 / N-4)</name>
    <name type="common">Bacillus cellulosilyticus</name>
    <dbReference type="NCBI Taxonomy" id="649639"/>
    <lineage>
        <taxon>Bacteria</taxon>
        <taxon>Bacillati</taxon>
        <taxon>Bacillota</taxon>
        <taxon>Bacilli</taxon>
        <taxon>Bacillales</taxon>
        <taxon>Bacillaceae</taxon>
        <taxon>Evansella</taxon>
    </lineage>
</organism>
<gene>
    <name evidence="2" type="ordered locus">Bcell_2738</name>
</gene>
<name>E6TVH6_EVAC2</name>
<protein>
    <submittedName>
        <fullName evidence="2">Uncharacterized protein</fullName>
    </submittedName>
</protein>
<feature type="coiled-coil region" evidence="1">
    <location>
        <begin position="101"/>
        <end position="131"/>
    </location>
</feature>
<dbReference type="OrthoDB" id="2974619at2"/>
<dbReference type="EMBL" id="CP002394">
    <property type="protein sequence ID" value="ADU30993.1"/>
    <property type="molecule type" value="Genomic_DNA"/>
</dbReference>
<dbReference type="eggNOG" id="ENOG502ZW04">
    <property type="taxonomic scope" value="Bacteria"/>
</dbReference>
<evidence type="ECO:0000313" key="3">
    <source>
        <dbReference type="Proteomes" id="UP000001401"/>
    </source>
</evidence>
<sequence length="179" mass="19973">MADYTKSSEGKVTTLECFECGFREVFTERQIKTTDGMKCYVCNGIVTPTITRSGEKIRNRRMLKGARPHTALFDEMHQQNLKQSIGKLTVDIDCSDALKGLKAIQREAKKATAALKELEEQQKKSANINAQIVPSIDLPKIPHIIDDVPDHVKNYGKSKTYEHKGLSATAWFKGSDSNG</sequence>
<dbReference type="Proteomes" id="UP000001401">
    <property type="component" value="Chromosome"/>
</dbReference>
<dbReference type="HOGENOM" id="CLU_1500625_0_0_9"/>
<dbReference type="STRING" id="649639.Bcell_2738"/>
<reference evidence="2" key="1">
    <citation type="submission" date="2010-12" db="EMBL/GenBank/DDBJ databases">
        <title>Complete sequence of Bacillus cellulosilyticus DSM 2522.</title>
        <authorList>
            <consortium name="US DOE Joint Genome Institute"/>
            <person name="Lucas S."/>
            <person name="Copeland A."/>
            <person name="Lapidus A."/>
            <person name="Cheng J.-F."/>
            <person name="Bruce D."/>
            <person name="Goodwin L."/>
            <person name="Pitluck S."/>
            <person name="Chertkov O."/>
            <person name="Detter J.C."/>
            <person name="Han C."/>
            <person name="Tapia R."/>
            <person name="Land M."/>
            <person name="Hauser L."/>
            <person name="Jeffries C."/>
            <person name="Kyrpides N."/>
            <person name="Ivanova N."/>
            <person name="Mikhailova N."/>
            <person name="Brumm P."/>
            <person name="Mead D."/>
            <person name="Woyke T."/>
        </authorList>
    </citation>
    <scope>NUCLEOTIDE SEQUENCE [LARGE SCALE GENOMIC DNA]</scope>
    <source>
        <strain evidence="2">DSM 2522</strain>
    </source>
</reference>
<dbReference type="RefSeq" id="WP_013489326.1">
    <property type="nucleotide sequence ID" value="NC_014829.1"/>
</dbReference>
<proteinExistence type="predicted"/>
<keyword evidence="1" id="KW-0175">Coiled coil</keyword>